<evidence type="ECO:0000256" key="10">
    <source>
        <dbReference type="RuleBase" id="RU004549"/>
    </source>
</evidence>
<protein>
    <recommendedName>
        <fullName evidence="10">Auxin-responsive protein</fullName>
    </recommendedName>
</protein>
<evidence type="ECO:0000256" key="9">
    <source>
        <dbReference type="ARBA" id="ARBA00023294"/>
    </source>
</evidence>
<keyword evidence="9 10" id="KW-0927">Auxin signaling pathway</keyword>
<evidence type="ECO:0000313" key="13">
    <source>
        <dbReference type="Proteomes" id="UP000011116"/>
    </source>
</evidence>
<evidence type="ECO:0000256" key="4">
    <source>
        <dbReference type="ARBA" id="ARBA00011726"/>
    </source>
</evidence>
<evidence type="ECO:0000259" key="11">
    <source>
        <dbReference type="PROSITE" id="PS51745"/>
    </source>
</evidence>
<dbReference type="PROSITE" id="PS51745">
    <property type="entry name" value="PB1"/>
    <property type="match status" value="1"/>
</dbReference>
<comment type="similarity">
    <text evidence="3 10">Belongs to the Aux/IAA family.</text>
</comment>
<dbReference type="Proteomes" id="UP000011116">
    <property type="component" value="Chromosome 1H"/>
</dbReference>
<dbReference type="AlphaFoldDB" id="A0A8I6WTT3"/>
<name>A0A8I6WTT3_HORVV</name>
<dbReference type="Gene3D" id="3.10.20.90">
    <property type="entry name" value="Phosphatidylinositol 3-kinase Catalytic Subunit, Chain A, domain 1"/>
    <property type="match status" value="1"/>
</dbReference>
<evidence type="ECO:0000256" key="3">
    <source>
        <dbReference type="ARBA" id="ARBA00006728"/>
    </source>
</evidence>
<dbReference type="EnsemblPlants" id="HORVU.MOREX.r3.1HG0082640.1">
    <property type="protein sequence ID" value="HORVU.MOREX.r3.1HG0082640.1"/>
    <property type="gene ID" value="HORVU.MOREX.r3.1HG0082640"/>
</dbReference>
<dbReference type="RefSeq" id="XP_044962869.1">
    <property type="nucleotide sequence ID" value="XM_045106934.1"/>
</dbReference>
<comment type="subunit">
    <text evidence="4 10">Homodimers and heterodimers.</text>
</comment>
<dbReference type="GO" id="GO:0006355">
    <property type="term" value="P:regulation of DNA-templated transcription"/>
    <property type="evidence" value="ECO:0007669"/>
    <property type="project" value="InterPro"/>
</dbReference>
<evidence type="ECO:0000256" key="5">
    <source>
        <dbReference type="ARBA" id="ARBA00022491"/>
    </source>
</evidence>
<keyword evidence="5 10" id="KW-0678">Repressor</keyword>
<sequence length="133" mass="14422">MTMNKLAWGDLEAALLRGRGPDAASVGSAAGGRSAGVANWVNTELRLRPPSKYVKVMKRGAPYLRKLDLTEYRGYEELSAALGELFGLAGDFSVTYQLDEDGDFMLAGDLPWGDFVSKCKKLTVSSPGEPIYE</sequence>
<keyword evidence="13" id="KW-1185">Reference proteome</keyword>
<feature type="domain" description="PB1" evidence="11">
    <location>
        <begin position="51"/>
        <end position="133"/>
    </location>
</feature>
<reference evidence="12" key="3">
    <citation type="submission" date="2022-01" db="UniProtKB">
        <authorList>
            <consortium name="EnsemblPlants"/>
        </authorList>
    </citation>
    <scope>IDENTIFICATION</scope>
    <source>
        <strain evidence="12">subsp. vulgare</strain>
    </source>
</reference>
<evidence type="ECO:0000256" key="1">
    <source>
        <dbReference type="ARBA" id="ARBA00002159"/>
    </source>
</evidence>
<evidence type="ECO:0000313" key="12">
    <source>
        <dbReference type="EnsemblPlants" id="HORVU.MOREX.r3.1HG0082640.1"/>
    </source>
</evidence>
<comment type="function">
    <text evidence="1 10">Aux/IAA proteins are short-lived transcriptional factors that function as repressors of early auxin response genes at low auxin concentrations.</text>
</comment>
<organism evidence="12 13">
    <name type="scientific">Hordeum vulgare subsp. vulgare</name>
    <name type="common">Domesticated barley</name>
    <dbReference type="NCBI Taxonomy" id="112509"/>
    <lineage>
        <taxon>Eukaryota</taxon>
        <taxon>Viridiplantae</taxon>
        <taxon>Streptophyta</taxon>
        <taxon>Embryophyta</taxon>
        <taxon>Tracheophyta</taxon>
        <taxon>Spermatophyta</taxon>
        <taxon>Magnoliopsida</taxon>
        <taxon>Liliopsida</taxon>
        <taxon>Poales</taxon>
        <taxon>Poaceae</taxon>
        <taxon>BOP clade</taxon>
        <taxon>Pooideae</taxon>
        <taxon>Triticodae</taxon>
        <taxon>Triticeae</taxon>
        <taxon>Hordeinae</taxon>
        <taxon>Hordeum</taxon>
    </lineage>
</organism>
<keyword evidence="8 10" id="KW-0539">Nucleus</keyword>
<dbReference type="PANTHER" id="PTHR31734">
    <property type="entry name" value="AUXIN-RESPONSIVE PROTEIN IAA17"/>
    <property type="match status" value="1"/>
</dbReference>
<evidence type="ECO:0000256" key="6">
    <source>
        <dbReference type="ARBA" id="ARBA00023015"/>
    </source>
</evidence>
<reference evidence="13" key="1">
    <citation type="journal article" date="2012" name="Nature">
        <title>A physical, genetic and functional sequence assembly of the barley genome.</title>
        <authorList>
            <consortium name="The International Barley Genome Sequencing Consortium"/>
            <person name="Mayer K.F."/>
            <person name="Waugh R."/>
            <person name="Brown J.W."/>
            <person name="Schulman A."/>
            <person name="Langridge P."/>
            <person name="Platzer M."/>
            <person name="Fincher G.B."/>
            <person name="Muehlbauer G.J."/>
            <person name="Sato K."/>
            <person name="Close T.J."/>
            <person name="Wise R.P."/>
            <person name="Stein N."/>
        </authorList>
    </citation>
    <scope>NUCLEOTIDE SEQUENCE [LARGE SCALE GENOMIC DNA]</scope>
    <source>
        <strain evidence="13">cv. Morex</strain>
    </source>
</reference>
<dbReference type="Gramene" id="HORVU.MOREX.r3.1HG0082640.1">
    <property type="protein sequence ID" value="HORVU.MOREX.r3.1HG0082640.1"/>
    <property type="gene ID" value="HORVU.MOREX.r3.1HG0082640"/>
</dbReference>
<dbReference type="GeneID" id="123417931"/>
<dbReference type="Pfam" id="PF02309">
    <property type="entry name" value="AUX_IAA"/>
    <property type="match status" value="2"/>
</dbReference>
<dbReference type="OrthoDB" id="1926344at2759"/>
<accession>A0A8I6WTT3</accession>
<comment type="subcellular location">
    <subcellularLocation>
        <location evidence="2 10">Nucleus</location>
    </subcellularLocation>
</comment>
<dbReference type="SUPFAM" id="SSF54277">
    <property type="entry name" value="CAD &amp; PB1 domains"/>
    <property type="match status" value="1"/>
</dbReference>
<proteinExistence type="inferred from homology"/>
<dbReference type="SMR" id="A0A8I6WTT3"/>
<reference evidence="12" key="2">
    <citation type="submission" date="2020-10" db="EMBL/GenBank/DDBJ databases">
        <authorList>
            <person name="Scholz U."/>
            <person name="Mascher M."/>
            <person name="Fiebig A."/>
        </authorList>
    </citation>
    <scope>NUCLEOTIDE SEQUENCE [LARGE SCALE GENOMIC DNA]</scope>
    <source>
        <strain evidence="12">cv. Morex</strain>
    </source>
</reference>
<keyword evidence="6 10" id="KW-0805">Transcription regulation</keyword>
<dbReference type="KEGG" id="hvg:123417931"/>
<dbReference type="InterPro" id="IPR033389">
    <property type="entry name" value="AUX/IAA_dom"/>
</dbReference>
<gene>
    <name evidence="12" type="primary">LOC123417931</name>
</gene>
<dbReference type="GO" id="GO:0009734">
    <property type="term" value="P:auxin-activated signaling pathway"/>
    <property type="evidence" value="ECO:0007669"/>
    <property type="project" value="UniProtKB-UniRule"/>
</dbReference>
<dbReference type="InterPro" id="IPR053793">
    <property type="entry name" value="PB1-like"/>
</dbReference>
<evidence type="ECO:0000256" key="8">
    <source>
        <dbReference type="ARBA" id="ARBA00023242"/>
    </source>
</evidence>
<evidence type="ECO:0000256" key="2">
    <source>
        <dbReference type="ARBA" id="ARBA00004123"/>
    </source>
</evidence>
<dbReference type="InterPro" id="IPR003311">
    <property type="entry name" value="AUX_IAA"/>
</dbReference>
<evidence type="ECO:0000256" key="7">
    <source>
        <dbReference type="ARBA" id="ARBA00023163"/>
    </source>
</evidence>
<dbReference type="GO" id="GO:0005634">
    <property type="term" value="C:nucleus"/>
    <property type="evidence" value="ECO:0007669"/>
    <property type="project" value="UniProtKB-SubCell"/>
</dbReference>
<dbReference type="PANTHER" id="PTHR31734:SF14">
    <property type="entry name" value="AUXIN-RESPONSIVE PROTEIN IAA14"/>
    <property type="match status" value="1"/>
</dbReference>
<keyword evidence="7 10" id="KW-0804">Transcription</keyword>